<dbReference type="Proteomes" id="UP001055219">
    <property type="component" value="Unassembled WGS sequence"/>
</dbReference>
<feature type="signal peptide" evidence="7">
    <location>
        <begin position="1"/>
        <end position="19"/>
    </location>
</feature>
<dbReference type="Gene3D" id="3.10.50.40">
    <property type="match status" value="1"/>
</dbReference>
<proteinExistence type="predicted"/>
<dbReference type="GeneID" id="75827186"/>
<evidence type="ECO:0000256" key="7">
    <source>
        <dbReference type="SAM" id="SignalP"/>
    </source>
</evidence>
<dbReference type="EMBL" id="JAGIXG020000009">
    <property type="protein sequence ID" value="KAI6783165.1"/>
    <property type="molecule type" value="Genomic_DNA"/>
</dbReference>
<dbReference type="PANTHER" id="PTHR45779:SF7">
    <property type="entry name" value="PEPTIDYLPROLYL ISOMERASE"/>
    <property type="match status" value="1"/>
</dbReference>
<dbReference type="InterPro" id="IPR001179">
    <property type="entry name" value="PPIase_FKBP_dom"/>
</dbReference>
<sequence>MKSTLFFSLAATAIGLVSADELKIDKTHSVECERRTQNGDNIHMHYHGSLADSGKKFDASYDRGRPLTFVLGSGRVIKGWEQGLLDMCIGDKRTLTIPPKLGYGQRAMGPIPAGSTLIFETELVGIDGVEPPETIEPEVLVEEVKTEAEGVAEKVASAAAEAADAAKTMIADTDDIEGHEEL</sequence>
<gene>
    <name evidence="9" type="ORF">J7T54_000667</name>
</gene>
<reference evidence="9" key="2">
    <citation type="submission" date="2022-07" db="EMBL/GenBank/DDBJ databases">
        <authorList>
            <person name="Goncalves M.F.M."/>
            <person name="Hilario S."/>
            <person name="Van De Peer Y."/>
            <person name="Esteves A.C."/>
            <person name="Alves A."/>
        </authorList>
    </citation>
    <scope>NUCLEOTIDE SEQUENCE</scope>
    <source>
        <strain evidence="9">MUM 19.33</strain>
    </source>
</reference>
<keyword evidence="7" id="KW-0732">Signal</keyword>
<dbReference type="RefSeq" id="XP_051364021.1">
    <property type="nucleotide sequence ID" value="XM_051504512.1"/>
</dbReference>
<dbReference type="GO" id="GO:0003755">
    <property type="term" value="F:peptidyl-prolyl cis-trans isomerase activity"/>
    <property type="evidence" value="ECO:0007669"/>
    <property type="project" value="UniProtKB-KW"/>
</dbReference>
<comment type="catalytic activity">
    <reaction evidence="1 6">
        <text>[protein]-peptidylproline (omega=180) = [protein]-peptidylproline (omega=0)</text>
        <dbReference type="Rhea" id="RHEA:16237"/>
        <dbReference type="Rhea" id="RHEA-COMP:10747"/>
        <dbReference type="Rhea" id="RHEA-COMP:10748"/>
        <dbReference type="ChEBI" id="CHEBI:83833"/>
        <dbReference type="ChEBI" id="CHEBI:83834"/>
        <dbReference type="EC" id="5.2.1.8"/>
    </reaction>
</comment>
<dbReference type="PROSITE" id="PS50059">
    <property type="entry name" value="FKBP_PPIASE"/>
    <property type="match status" value="1"/>
</dbReference>
<accession>A0A9P9Y526</accession>
<dbReference type="FunFam" id="3.10.50.40:FF:000006">
    <property type="entry name" value="Peptidyl-prolyl cis-trans isomerase"/>
    <property type="match status" value="1"/>
</dbReference>
<dbReference type="OrthoDB" id="1902587at2759"/>
<dbReference type="PANTHER" id="PTHR45779">
    <property type="entry name" value="PEPTIDYLPROLYL ISOMERASE"/>
    <property type="match status" value="1"/>
</dbReference>
<name>A0A9P9Y526_9HYPO</name>
<evidence type="ECO:0000256" key="2">
    <source>
        <dbReference type="ARBA" id="ARBA00002388"/>
    </source>
</evidence>
<protein>
    <recommendedName>
        <fullName evidence="3 6">peptidylprolyl isomerase</fullName>
        <ecNumber evidence="3 6">5.2.1.8</ecNumber>
    </recommendedName>
</protein>
<keyword evidence="5 6" id="KW-0413">Isomerase</keyword>
<dbReference type="SUPFAM" id="SSF54534">
    <property type="entry name" value="FKBP-like"/>
    <property type="match status" value="1"/>
</dbReference>
<dbReference type="InterPro" id="IPR044609">
    <property type="entry name" value="FKBP2/11"/>
</dbReference>
<evidence type="ECO:0000259" key="8">
    <source>
        <dbReference type="PROSITE" id="PS50059"/>
    </source>
</evidence>
<dbReference type="AlphaFoldDB" id="A0A9P9Y526"/>
<dbReference type="GO" id="GO:0005783">
    <property type="term" value="C:endoplasmic reticulum"/>
    <property type="evidence" value="ECO:0007669"/>
    <property type="project" value="TreeGrafter"/>
</dbReference>
<keyword evidence="4 6" id="KW-0697">Rotamase</keyword>
<feature type="domain" description="PPIase FKBP-type" evidence="8">
    <location>
        <begin position="39"/>
        <end position="127"/>
    </location>
</feature>
<evidence type="ECO:0000256" key="5">
    <source>
        <dbReference type="ARBA" id="ARBA00023235"/>
    </source>
</evidence>
<dbReference type="InterPro" id="IPR046357">
    <property type="entry name" value="PPIase_dom_sf"/>
</dbReference>
<evidence type="ECO:0000256" key="1">
    <source>
        <dbReference type="ARBA" id="ARBA00000971"/>
    </source>
</evidence>
<dbReference type="EC" id="5.2.1.8" evidence="3 6"/>
<comment type="function">
    <text evidence="2">PPIases accelerate the folding of proteins. It catalyzes the cis-trans isomerization of proline imidic peptide bonds in oligopeptides.</text>
</comment>
<evidence type="ECO:0000313" key="9">
    <source>
        <dbReference type="EMBL" id="KAI6783165.1"/>
    </source>
</evidence>
<feature type="chain" id="PRO_5040125388" description="peptidylprolyl isomerase" evidence="7">
    <location>
        <begin position="20"/>
        <end position="182"/>
    </location>
</feature>
<comment type="caution">
    <text evidence="9">The sequence shown here is derived from an EMBL/GenBank/DDBJ whole genome shotgun (WGS) entry which is preliminary data.</text>
</comment>
<evidence type="ECO:0000313" key="10">
    <source>
        <dbReference type="Proteomes" id="UP001055219"/>
    </source>
</evidence>
<evidence type="ECO:0000256" key="6">
    <source>
        <dbReference type="PROSITE-ProRule" id="PRU00277"/>
    </source>
</evidence>
<reference evidence="9" key="1">
    <citation type="journal article" date="2021" name="J Fungi (Basel)">
        <title>Genomic and Metabolomic Analyses of the Marine Fungus Emericellopsis cladophorae: Insights into Saltwater Adaptability Mechanisms and Its Biosynthetic Potential.</title>
        <authorList>
            <person name="Goncalves M.F.M."/>
            <person name="Hilario S."/>
            <person name="Van de Peer Y."/>
            <person name="Esteves A.C."/>
            <person name="Alves A."/>
        </authorList>
    </citation>
    <scope>NUCLEOTIDE SEQUENCE</scope>
    <source>
        <strain evidence="9">MUM 19.33</strain>
    </source>
</reference>
<organism evidence="9 10">
    <name type="scientific">Emericellopsis cladophorae</name>
    <dbReference type="NCBI Taxonomy" id="2686198"/>
    <lineage>
        <taxon>Eukaryota</taxon>
        <taxon>Fungi</taxon>
        <taxon>Dikarya</taxon>
        <taxon>Ascomycota</taxon>
        <taxon>Pezizomycotina</taxon>
        <taxon>Sordariomycetes</taxon>
        <taxon>Hypocreomycetidae</taxon>
        <taxon>Hypocreales</taxon>
        <taxon>Bionectriaceae</taxon>
        <taxon>Emericellopsis</taxon>
    </lineage>
</organism>
<evidence type="ECO:0000256" key="4">
    <source>
        <dbReference type="ARBA" id="ARBA00023110"/>
    </source>
</evidence>
<evidence type="ECO:0000256" key="3">
    <source>
        <dbReference type="ARBA" id="ARBA00013194"/>
    </source>
</evidence>
<keyword evidence="10" id="KW-1185">Reference proteome</keyword>
<dbReference type="Pfam" id="PF00254">
    <property type="entry name" value="FKBP_C"/>
    <property type="match status" value="1"/>
</dbReference>